<dbReference type="PANTHER" id="PTHR45436">
    <property type="entry name" value="SENSOR HISTIDINE KINASE YKOH"/>
    <property type="match status" value="1"/>
</dbReference>
<evidence type="ECO:0000256" key="10">
    <source>
        <dbReference type="ARBA" id="ARBA00023136"/>
    </source>
</evidence>
<protein>
    <recommendedName>
        <fullName evidence="3">histidine kinase</fullName>
        <ecNumber evidence="3">2.7.13.3</ecNumber>
    </recommendedName>
</protein>
<accession>A0ABT8BL14</accession>
<feature type="region of interest" description="Disordered" evidence="11">
    <location>
        <begin position="133"/>
        <end position="159"/>
    </location>
</feature>
<dbReference type="Gene3D" id="3.30.565.10">
    <property type="entry name" value="Histidine kinase-like ATPase, C-terminal domain"/>
    <property type="match status" value="1"/>
</dbReference>
<keyword evidence="5" id="KW-0808">Transferase</keyword>
<name>A0ABT8BL14_9HYPH</name>
<keyword evidence="16" id="KW-1185">Reference proteome</keyword>
<comment type="subcellular location">
    <subcellularLocation>
        <location evidence="2">Membrane</location>
    </subcellularLocation>
</comment>
<dbReference type="SUPFAM" id="SSF47384">
    <property type="entry name" value="Homodimeric domain of signal transducing histidine kinase"/>
    <property type="match status" value="1"/>
</dbReference>
<dbReference type="PRINTS" id="PR00344">
    <property type="entry name" value="BCTRLSENSOR"/>
</dbReference>
<feature type="region of interest" description="Disordered" evidence="11">
    <location>
        <begin position="1"/>
        <end position="35"/>
    </location>
</feature>
<dbReference type="Gene3D" id="1.10.287.130">
    <property type="match status" value="1"/>
</dbReference>
<evidence type="ECO:0000256" key="2">
    <source>
        <dbReference type="ARBA" id="ARBA00004370"/>
    </source>
</evidence>
<feature type="transmembrane region" description="Helical" evidence="12">
    <location>
        <begin position="42"/>
        <end position="65"/>
    </location>
</feature>
<dbReference type="RefSeq" id="WP_238227660.1">
    <property type="nucleotide sequence ID" value="NZ_BPQD01000033.1"/>
</dbReference>
<evidence type="ECO:0000256" key="9">
    <source>
        <dbReference type="ARBA" id="ARBA00023012"/>
    </source>
</evidence>
<reference evidence="16" key="1">
    <citation type="journal article" date="2019" name="Int. J. Syst. Evol. Microbiol.">
        <title>The Global Catalogue of Microorganisms (GCM) 10K type strain sequencing project: providing services to taxonomists for standard genome sequencing and annotation.</title>
        <authorList>
            <consortium name="The Broad Institute Genomics Platform"/>
            <consortium name="The Broad Institute Genome Sequencing Center for Infectious Disease"/>
            <person name="Wu L."/>
            <person name="Ma J."/>
        </authorList>
    </citation>
    <scope>NUCLEOTIDE SEQUENCE [LARGE SCALE GENOMIC DNA]</scope>
    <source>
        <strain evidence="16">CECT 7069</strain>
    </source>
</reference>
<evidence type="ECO:0000313" key="16">
    <source>
        <dbReference type="Proteomes" id="UP001224644"/>
    </source>
</evidence>
<evidence type="ECO:0000256" key="5">
    <source>
        <dbReference type="ARBA" id="ARBA00022679"/>
    </source>
</evidence>
<dbReference type="GO" id="GO:0016301">
    <property type="term" value="F:kinase activity"/>
    <property type="evidence" value="ECO:0007669"/>
    <property type="project" value="UniProtKB-KW"/>
</dbReference>
<dbReference type="PANTHER" id="PTHR45436:SF5">
    <property type="entry name" value="SENSOR HISTIDINE KINASE TRCS"/>
    <property type="match status" value="1"/>
</dbReference>
<evidence type="ECO:0000256" key="3">
    <source>
        <dbReference type="ARBA" id="ARBA00012438"/>
    </source>
</evidence>
<evidence type="ECO:0000256" key="4">
    <source>
        <dbReference type="ARBA" id="ARBA00022553"/>
    </source>
</evidence>
<keyword evidence="6 12" id="KW-0812">Transmembrane</keyword>
<keyword evidence="7 15" id="KW-0418">Kinase</keyword>
<dbReference type="PROSITE" id="PS50885">
    <property type="entry name" value="HAMP"/>
    <property type="match status" value="1"/>
</dbReference>
<dbReference type="InterPro" id="IPR003594">
    <property type="entry name" value="HATPase_dom"/>
</dbReference>
<dbReference type="Proteomes" id="UP001224644">
    <property type="component" value="Unassembled WGS sequence"/>
</dbReference>
<feature type="transmembrane region" description="Helical" evidence="12">
    <location>
        <begin position="200"/>
        <end position="224"/>
    </location>
</feature>
<evidence type="ECO:0000256" key="12">
    <source>
        <dbReference type="SAM" id="Phobius"/>
    </source>
</evidence>
<keyword evidence="9" id="KW-0902">Two-component regulatory system</keyword>
<dbReference type="PROSITE" id="PS50109">
    <property type="entry name" value="HIS_KIN"/>
    <property type="match status" value="1"/>
</dbReference>
<feature type="domain" description="Histidine kinase" evidence="13">
    <location>
        <begin position="280"/>
        <end position="478"/>
    </location>
</feature>
<feature type="domain" description="HAMP" evidence="14">
    <location>
        <begin position="221"/>
        <end position="272"/>
    </location>
</feature>
<evidence type="ECO:0000256" key="1">
    <source>
        <dbReference type="ARBA" id="ARBA00000085"/>
    </source>
</evidence>
<sequence length="478" mass="50120">MRVPTLKTSRGKPERPAPPGHRPPKPEGPPGPFHPGSLQRRLLVAALVLITAALVVAGVAIGLVLHRFVRGQLDSRLDSQLVALAAGLERGPDGSLRLSRNLDGPPFDRDRAGWYWQVRQGGQVLRSGGLEGRDLDVAASPPVRRDGNEPRPADGTGPWGESLILRVLTLPARNGEPPAVLVASAPSAALRGPLREAGGALVLILGILGLSLVAATLGQVRLGLRPLERLRRDLAAVRAGDHARVPGKQPAEIRPLVAEVNALLDQNAANLERARTHVANLAHGLKTPLATLTLALSDRARDPDGTLKDLVGSMDHQVRHHLRRARAGALGGGTRTRTPLAEHVADLRTTFARLYSGKGLVIDATLPAGAAVACDGQDVDEMLGNLIDNACQWCRGYVRVSAAASEAGLVVTVEDDGPGLAPEAAAEAVRPGRRLDETVPGNGFGLSITQELAELYGGGLCLDRSGLGGLRAALTLPV</sequence>
<dbReference type="EMBL" id="JAUFPX010000013">
    <property type="protein sequence ID" value="MDN3591866.1"/>
    <property type="molecule type" value="Genomic_DNA"/>
</dbReference>
<evidence type="ECO:0000256" key="7">
    <source>
        <dbReference type="ARBA" id="ARBA00022777"/>
    </source>
</evidence>
<dbReference type="InterPro" id="IPR036097">
    <property type="entry name" value="HisK_dim/P_sf"/>
</dbReference>
<gene>
    <name evidence="15" type="ORF">QWZ12_14775</name>
</gene>
<comment type="catalytic activity">
    <reaction evidence="1">
        <text>ATP + protein L-histidine = ADP + protein N-phospho-L-histidine.</text>
        <dbReference type="EC" id="2.7.13.3"/>
    </reaction>
</comment>
<dbReference type="Pfam" id="PF02518">
    <property type="entry name" value="HATPase_c"/>
    <property type="match status" value="1"/>
</dbReference>
<keyword evidence="8 12" id="KW-1133">Transmembrane helix</keyword>
<keyword evidence="10 12" id="KW-0472">Membrane</keyword>
<evidence type="ECO:0000256" key="6">
    <source>
        <dbReference type="ARBA" id="ARBA00022692"/>
    </source>
</evidence>
<dbReference type="InterPro" id="IPR005467">
    <property type="entry name" value="His_kinase_dom"/>
</dbReference>
<evidence type="ECO:0000256" key="11">
    <source>
        <dbReference type="SAM" id="MobiDB-lite"/>
    </source>
</evidence>
<dbReference type="SUPFAM" id="SSF55874">
    <property type="entry name" value="ATPase domain of HSP90 chaperone/DNA topoisomerase II/histidine kinase"/>
    <property type="match status" value="1"/>
</dbReference>
<dbReference type="InterPro" id="IPR004358">
    <property type="entry name" value="Sig_transdc_His_kin-like_C"/>
</dbReference>
<dbReference type="SMART" id="SM00387">
    <property type="entry name" value="HATPase_c"/>
    <property type="match status" value="1"/>
</dbReference>
<dbReference type="InterPro" id="IPR050428">
    <property type="entry name" value="TCS_sensor_his_kinase"/>
</dbReference>
<dbReference type="InterPro" id="IPR036890">
    <property type="entry name" value="HATPase_C_sf"/>
</dbReference>
<comment type="caution">
    <text evidence="15">The sequence shown here is derived from an EMBL/GenBank/DDBJ whole genome shotgun (WGS) entry which is preliminary data.</text>
</comment>
<dbReference type="EC" id="2.7.13.3" evidence="3"/>
<organism evidence="15 16">
    <name type="scientific">Methylobacterium adhaesivum</name>
    <dbReference type="NCBI Taxonomy" id="333297"/>
    <lineage>
        <taxon>Bacteria</taxon>
        <taxon>Pseudomonadati</taxon>
        <taxon>Pseudomonadota</taxon>
        <taxon>Alphaproteobacteria</taxon>
        <taxon>Hyphomicrobiales</taxon>
        <taxon>Methylobacteriaceae</taxon>
        <taxon>Methylobacterium</taxon>
    </lineage>
</organism>
<feature type="compositionally biased region" description="Pro residues" evidence="11">
    <location>
        <begin position="16"/>
        <end position="33"/>
    </location>
</feature>
<evidence type="ECO:0000259" key="14">
    <source>
        <dbReference type="PROSITE" id="PS50885"/>
    </source>
</evidence>
<keyword evidence="4" id="KW-0597">Phosphoprotein</keyword>
<feature type="compositionally biased region" description="Basic and acidic residues" evidence="11">
    <location>
        <begin position="143"/>
        <end position="152"/>
    </location>
</feature>
<dbReference type="InterPro" id="IPR003660">
    <property type="entry name" value="HAMP_dom"/>
</dbReference>
<proteinExistence type="predicted"/>
<evidence type="ECO:0000259" key="13">
    <source>
        <dbReference type="PROSITE" id="PS50109"/>
    </source>
</evidence>
<evidence type="ECO:0000313" key="15">
    <source>
        <dbReference type="EMBL" id="MDN3591866.1"/>
    </source>
</evidence>
<evidence type="ECO:0000256" key="8">
    <source>
        <dbReference type="ARBA" id="ARBA00022989"/>
    </source>
</evidence>